<organism evidence="1 2">
    <name type="scientific">Oceanospirillum sediminis</name>
    <dbReference type="NCBI Taxonomy" id="2760088"/>
    <lineage>
        <taxon>Bacteria</taxon>
        <taxon>Pseudomonadati</taxon>
        <taxon>Pseudomonadota</taxon>
        <taxon>Gammaproteobacteria</taxon>
        <taxon>Oceanospirillales</taxon>
        <taxon>Oceanospirillaceae</taxon>
        <taxon>Oceanospirillum</taxon>
    </lineage>
</organism>
<sequence length="170" mass="19724">MSSFASRTMQKLYSARLLAEHLNALEQQDELVRSAFRMAHTEAVLFQMQGALQSLLYEIAETARLPQGEWLTIKDLQQAADKHERCLPQLNILLELQNDSFSWLNQFQKRYQSCWLPERQSTDKDVHVAAQTANLISTAPEEVSEIEQLKLWLTNMQALVNDLRQTMQEF</sequence>
<evidence type="ECO:0000313" key="1">
    <source>
        <dbReference type="EMBL" id="MBB1486323.1"/>
    </source>
</evidence>
<evidence type="ECO:0008006" key="3">
    <source>
        <dbReference type="Google" id="ProtNLM"/>
    </source>
</evidence>
<evidence type="ECO:0000313" key="2">
    <source>
        <dbReference type="Proteomes" id="UP000565262"/>
    </source>
</evidence>
<dbReference type="Proteomes" id="UP000565262">
    <property type="component" value="Unassembled WGS sequence"/>
</dbReference>
<dbReference type="InterPro" id="IPR046493">
    <property type="entry name" value="DUF6586"/>
</dbReference>
<dbReference type="EMBL" id="JACJFM010000006">
    <property type="protein sequence ID" value="MBB1486323.1"/>
    <property type="molecule type" value="Genomic_DNA"/>
</dbReference>
<protein>
    <recommendedName>
        <fullName evidence="3">PasA protein</fullName>
    </recommendedName>
</protein>
<reference evidence="1 2" key="1">
    <citation type="submission" date="2020-08" db="EMBL/GenBank/DDBJ databases">
        <title>Oceanospirillum sp. nov. isolated from marine sediment.</title>
        <authorList>
            <person name="Ji X."/>
        </authorList>
    </citation>
    <scope>NUCLEOTIDE SEQUENCE [LARGE SCALE GENOMIC DNA]</scope>
    <source>
        <strain evidence="1 2">D5</strain>
    </source>
</reference>
<dbReference type="Pfam" id="PF20227">
    <property type="entry name" value="DUF6586"/>
    <property type="match status" value="1"/>
</dbReference>
<proteinExistence type="predicted"/>
<dbReference type="AlphaFoldDB" id="A0A839ILP2"/>
<comment type="caution">
    <text evidence="1">The sequence shown here is derived from an EMBL/GenBank/DDBJ whole genome shotgun (WGS) entry which is preliminary data.</text>
</comment>
<keyword evidence="2" id="KW-1185">Reference proteome</keyword>
<accession>A0A839ILP2</accession>
<dbReference type="RefSeq" id="WP_182808098.1">
    <property type="nucleotide sequence ID" value="NZ_JACJFM010000006.1"/>
</dbReference>
<gene>
    <name evidence="1" type="ORF">H4O21_06855</name>
</gene>
<name>A0A839ILP2_9GAMM</name>